<proteinExistence type="predicted"/>
<feature type="transmembrane region" description="Helical" evidence="2">
    <location>
        <begin position="236"/>
        <end position="255"/>
    </location>
</feature>
<evidence type="ECO:0000313" key="4">
    <source>
        <dbReference type="EMBL" id="KGA92777.1"/>
    </source>
</evidence>
<reference evidence="4 5" key="1">
    <citation type="submission" date="2014-06" db="EMBL/GenBank/DDBJ databases">
        <title>Draft genome sequence of iron oxidizing acidophile Leptospirillum ferriphilum DSM14647.</title>
        <authorList>
            <person name="Cardenas J.P."/>
            <person name="Lazcano M."/>
            <person name="Ossandon F.J."/>
            <person name="Corbett M."/>
            <person name="Holmes D.S."/>
            <person name="Watkin E."/>
        </authorList>
    </citation>
    <scope>NUCLEOTIDE SEQUENCE [LARGE SCALE GENOMIC DNA]</scope>
    <source>
        <strain evidence="4 5">DSM 14647</strain>
    </source>
</reference>
<dbReference type="GO" id="GO:0016020">
    <property type="term" value="C:membrane"/>
    <property type="evidence" value="ECO:0007669"/>
    <property type="project" value="InterPro"/>
</dbReference>
<dbReference type="SUPFAM" id="SSF158472">
    <property type="entry name" value="HAMP domain-like"/>
    <property type="match status" value="1"/>
</dbReference>
<dbReference type="PANTHER" id="PTHR32089:SF112">
    <property type="entry name" value="LYSOZYME-LIKE PROTEIN-RELATED"/>
    <property type="match status" value="1"/>
</dbReference>
<evidence type="ECO:0000313" key="5">
    <source>
        <dbReference type="Proteomes" id="UP000029452"/>
    </source>
</evidence>
<dbReference type="Pfam" id="PF00672">
    <property type="entry name" value="HAMP"/>
    <property type="match status" value="1"/>
</dbReference>
<dbReference type="Gene3D" id="6.10.340.10">
    <property type="match status" value="1"/>
</dbReference>
<dbReference type="CDD" id="cd06225">
    <property type="entry name" value="HAMP"/>
    <property type="match status" value="1"/>
</dbReference>
<dbReference type="PROSITE" id="PS50885">
    <property type="entry name" value="HAMP"/>
    <property type="match status" value="1"/>
</dbReference>
<evidence type="ECO:0000259" key="3">
    <source>
        <dbReference type="PROSITE" id="PS50885"/>
    </source>
</evidence>
<keyword evidence="2" id="KW-1133">Transmembrane helix</keyword>
<dbReference type="PANTHER" id="PTHR32089">
    <property type="entry name" value="METHYL-ACCEPTING CHEMOTAXIS PROTEIN MCPB"/>
    <property type="match status" value="1"/>
</dbReference>
<keyword evidence="1" id="KW-0175">Coiled coil</keyword>
<gene>
    <name evidence="4" type="ORF">LptCag_0512</name>
</gene>
<dbReference type="Gene3D" id="3.30.450.290">
    <property type="match status" value="1"/>
</dbReference>
<feature type="domain" description="HAMP" evidence="3">
    <location>
        <begin position="257"/>
        <end position="311"/>
    </location>
</feature>
<dbReference type="AlphaFoldDB" id="A0A094WAT7"/>
<accession>A0A094WAT7</accession>
<dbReference type="GO" id="GO:0007165">
    <property type="term" value="P:signal transduction"/>
    <property type="evidence" value="ECO:0007669"/>
    <property type="project" value="InterPro"/>
</dbReference>
<dbReference type="InterPro" id="IPR003660">
    <property type="entry name" value="HAMP_dom"/>
</dbReference>
<name>A0A094WAT7_9BACT</name>
<dbReference type="OrthoDB" id="2489132at2"/>
<sequence>MESGNTPPVPTREKMTLPPVLGKIPWRKRVTTRIFFWFFLLLSLGFLGLGIQVTHMVIHRDRKALLRELHHRDDAFVRSFSLLMKHQDLVGARDLLEPGSSRSDRPAILLLKPDGHTPAFGDLSTILDMRSRGILLPTLGQARRFPLPPEAQQLIDGTSFQNAYQKISESSLTGEGMSFQRHPNSKGGVLGFVEPVLNGNSCRSCHNPQQNVLGYAVAYQNTDFYAHSIHAFGMKIFWAFLGTLELLVLLLVWTIRGKLVTPLVSVSGTVGRMSSGSPNLKTRLEVGREDEIGQLADFINRFIDLFQGWVGEVSDKVRWIGTQAEILSQPAGSGSENLVETRDRLTDIQKKLDALLPGQALTEGERAVKDSLPDLVERSIILEKGLSESLRILSRTTGAGPALPPEEVARIQQMLRTLESVLSILEQKARKEETSLAVIREDLRELDRTELTAKRFRAPLEEKRIREILDMARELERELRRFHS</sequence>
<evidence type="ECO:0000256" key="1">
    <source>
        <dbReference type="SAM" id="Coils"/>
    </source>
</evidence>
<dbReference type="EMBL" id="JPGK01000012">
    <property type="protein sequence ID" value="KGA92777.1"/>
    <property type="molecule type" value="Genomic_DNA"/>
</dbReference>
<feature type="coiled-coil region" evidence="1">
    <location>
        <begin position="408"/>
        <end position="435"/>
    </location>
</feature>
<comment type="caution">
    <text evidence="4">The sequence shown here is derived from an EMBL/GenBank/DDBJ whole genome shotgun (WGS) entry which is preliminary data.</text>
</comment>
<feature type="transmembrane region" description="Helical" evidence="2">
    <location>
        <begin position="34"/>
        <end position="58"/>
    </location>
</feature>
<keyword evidence="2" id="KW-0812">Transmembrane</keyword>
<protein>
    <submittedName>
        <fullName evidence="4">Methyl accepting chemotaxis protein</fullName>
    </submittedName>
</protein>
<dbReference type="PATRIC" id="fig|178606.4.peg.2534"/>
<dbReference type="Proteomes" id="UP000029452">
    <property type="component" value="Unassembled WGS sequence"/>
</dbReference>
<evidence type="ECO:0000256" key="2">
    <source>
        <dbReference type="SAM" id="Phobius"/>
    </source>
</evidence>
<organism evidence="4 5">
    <name type="scientific">Leptospirillum ferriphilum</name>
    <dbReference type="NCBI Taxonomy" id="178606"/>
    <lineage>
        <taxon>Bacteria</taxon>
        <taxon>Pseudomonadati</taxon>
        <taxon>Nitrospirota</taxon>
        <taxon>Nitrospiria</taxon>
        <taxon>Nitrospirales</taxon>
        <taxon>Nitrospiraceae</taxon>
        <taxon>Leptospirillum</taxon>
    </lineage>
</organism>
<keyword evidence="2" id="KW-0472">Membrane</keyword>
<dbReference type="RefSeq" id="WP_081938222.1">
    <property type="nucleotide sequence ID" value="NZ_JBPKCJ010000009.1"/>
</dbReference>